<dbReference type="GO" id="GO:0004519">
    <property type="term" value="F:endonuclease activity"/>
    <property type="evidence" value="ECO:0007669"/>
    <property type="project" value="UniProtKB-KW"/>
</dbReference>
<evidence type="ECO:0000256" key="6">
    <source>
        <dbReference type="ARBA" id="ARBA00022741"/>
    </source>
</evidence>
<evidence type="ECO:0000256" key="15">
    <source>
        <dbReference type="ARBA" id="ARBA00023172"/>
    </source>
</evidence>
<dbReference type="GO" id="GO:0008233">
    <property type="term" value="F:peptidase activity"/>
    <property type="evidence" value="ECO:0007669"/>
    <property type="project" value="UniProtKB-KW"/>
</dbReference>
<name>A0A4Y2Q9Y9_ARAVE</name>
<evidence type="ECO:0000256" key="4">
    <source>
        <dbReference type="ARBA" id="ARBA00022722"/>
    </source>
</evidence>
<evidence type="ECO:0000256" key="13">
    <source>
        <dbReference type="ARBA" id="ARBA00022932"/>
    </source>
</evidence>
<dbReference type="InterPro" id="IPR036397">
    <property type="entry name" value="RNaseH_sf"/>
</dbReference>
<accession>A0A4Y2Q9Y9</accession>
<dbReference type="InterPro" id="IPR054722">
    <property type="entry name" value="PolX-like_BBD"/>
</dbReference>
<keyword evidence="18" id="KW-1185">Reference proteome</keyword>
<evidence type="ECO:0000256" key="14">
    <source>
        <dbReference type="ARBA" id="ARBA00023113"/>
    </source>
</evidence>
<dbReference type="InterPro" id="IPR001584">
    <property type="entry name" value="Integrase_cat-core"/>
</dbReference>
<keyword evidence="12" id="KW-0695">RNA-directed DNA polymerase</keyword>
<dbReference type="GO" id="GO:0046872">
    <property type="term" value="F:metal ion binding"/>
    <property type="evidence" value="ECO:0007669"/>
    <property type="project" value="UniProtKB-KW"/>
</dbReference>
<keyword evidence="14" id="KW-0917">Virion maturation</keyword>
<keyword evidence="7" id="KW-0255">Endonuclease</keyword>
<keyword evidence="2" id="KW-1188">Viral release from host cell</keyword>
<comment type="caution">
    <text evidence="17">The sequence shown here is derived from an EMBL/GenBank/DDBJ whole genome shotgun (WGS) entry which is preliminary data.</text>
</comment>
<keyword evidence="8" id="KW-0378">Hydrolase</keyword>
<dbReference type="GO" id="GO:0005524">
    <property type="term" value="F:ATP binding"/>
    <property type="evidence" value="ECO:0007669"/>
    <property type="project" value="UniProtKB-KW"/>
</dbReference>
<keyword evidence="3" id="KW-0645">Protease</keyword>
<evidence type="ECO:0000256" key="5">
    <source>
        <dbReference type="ARBA" id="ARBA00022723"/>
    </source>
</evidence>
<dbReference type="InterPro" id="IPR039537">
    <property type="entry name" value="Retrotran_Ty1/copia-like"/>
</dbReference>
<keyword evidence="13" id="KW-0548">Nucleotidyltransferase</keyword>
<evidence type="ECO:0000256" key="10">
    <source>
        <dbReference type="ARBA" id="ARBA00022842"/>
    </source>
</evidence>
<dbReference type="EMBL" id="BGPR01219629">
    <property type="protein sequence ID" value="GBN59690.1"/>
    <property type="molecule type" value="Genomic_DNA"/>
</dbReference>
<keyword evidence="11" id="KW-0229">DNA integration</keyword>
<evidence type="ECO:0000259" key="16">
    <source>
        <dbReference type="PROSITE" id="PS50994"/>
    </source>
</evidence>
<evidence type="ECO:0000313" key="17">
    <source>
        <dbReference type="EMBL" id="GBN59690.1"/>
    </source>
</evidence>
<keyword evidence="9" id="KW-0067">ATP-binding</keyword>
<gene>
    <name evidence="17" type="ORF">AVEN_35779_1</name>
</gene>
<dbReference type="InterPro" id="IPR012337">
    <property type="entry name" value="RNaseH-like_sf"/>
</dbReference>
<dbReference type="OrthoDB" id="7548346at2759"/>
<evidence type="ECO:0000313" key="18">
    <source>
        <dbReference type="Proteomes" id="UP000499080"/>
    </source>
</evidence>
<dbReference type="GO" id="GO:0003964">
    <property type="term" value="F:RNA-directed DNA polymerase activity"/>
    <property type="evidence" value="ECO:0007669"/>
    <property type="project" value="UniProtKB-KW"/>
</dbReference>
<dbReference type="Gene3D" id="3.30.420.10">
    <property type="entry name" value="Ribonuclease H-like superfamily/Ribonuclease H"/>
    <property type="match status" value="1"/>
</dbReference>
<evidence type="ECO:0000256" key="9">
    <source>
        <dbReference type="ARBA" id="ARBA00022840"/>
    </source>
</evidence>
<evidence type="ECO:0000256" key="12">
    <source>
        <dbReference type="ARBA" id="ARBA00022918"/>
    </source>
</evidence>
<dbReference type="PROSITE" id="PS50994">
    <property type="entry name" value="INTEGRASE"/>
    <property type="match status" value="1"/>
</dbReference>
<sequence length="314" mass="36100">MSVDEEVCASEILSNTWYLDNGASKRITMNDKNYIEFERFQSRHEITTANGKVLPALGKGTLQIVTVFNNKKQFKELKDVWYVPEIIKNLFSVLAIHDRYGNSRFVSTATMCWLKNDDICVLHGSRSKGRRLFKTNMKVIIPKLKIEVNLAKSVDSLLQLYHERCGHQDKRHEKSFLNHELNIQVNVQDELYEACRYGKAHRYVLFLKQKSDVASALQKVLAYASNSGHILKEVISDNGGEFDNKEVRMFLKKKGVVKRFTAPYTPEQNGGSERENRTIVKIARILKNSNLDVEFPPALWAELINASVYILNRT</sequence>
<evidence type="ECO:0000256" key="2">
    <source>
        <dbReference type="ARBA" id="ARBA00022612"/>
    </source>
</evidence>
<evidence type="ECO:0000256" key="3">
    <source>
        <dbReference type="ARBA" id="ARBA00022670"/>
    </source>
</evidence>
<keyword evidence="6" id="KW-0547">Nucleotide-binding</keyword>
<keyword evidence="13" id="KW-0808">Transferase</keyword>
<evidence type="ECO:0000256" key="1">
    <source>
        <dbReference type="ARBA" id="ARBA00002180"/>
    </source>
</evidence>
<dbReference type="GO" id="GO:0015074">
    <property type="term" value="P:DNA integration"/>
    <property type="evidence" value="ECO:0007669"/>
    <property type="project" value="UniProtKB-KW"/>
</dbReference>
<dbReference type="GO" id="GO:0006508">
    <property type="term" value="P:proteolysis"/>
    <property type="evidence" value="ECO:0007669"/>
    <property type="project" value="UniProtKB-KW"/>
</dbReference>
<keyword evidence="10" id="KW-0460">Magnesium</keyword>
<evidence type="ECO:0000256" key="11">
    <source>
        <dbReference type="ARBA" id="ARBA00022908"/>
    </source>
</evidence>
<keyword evidence="13" id="KW-0239">DNA-directed DNA polymerase</keyword>
<dbReference type="PANTHER" id="PTHR42648">
    <property type="entry name" value="TRANSPOSASE, PUTATIVE-RELATED"/>
    <property type="match status" value="1"/>
</dbReference>
<keyword evidence="5" id="KW-0479">Metal-binding</keyword>
<dbReference type="GO" id="GO:0006310">
    <property type="term" value="P:DNA recombination"/>
    <property type="evidence" value="ECO:0007669"/>
    <property type="project" value="UniProtKB-KW"/>
</dbReference>
<reference evidence="17 18" key="1">
    <citation type="journal article" date="2019" name="Sci. Rep.">
        <title>Orb-weaving spider Araneus ventricosus genome elucidates the spidroin gene catalogue.</title>
        <authorList>
            <person name="Kono N."/>
            <person name="Nakamura H."/>
            <person name="Ohtoshi R."/>
            <person name="Moran D.A.P."/>
            <person name="Shinohara A."/>
            <person name="Yoshida Y."/>
            <person name="Fujiwara M."/>
            <person name="Mori M."/>
            <person name="Tomita M."/>
            <person name="Arakawa K."/>
        </authorList>
    </citation>
    <scope>NUCLEOTIDE SEQUENCE [LARGE SCALE GENOMIC DNA]</scope>
</reference>
<protein>
    <recommendedName>
        <fullName evidence="16">Integrase catalytic domain-containing protein</fullName>
    </recommendedName>
</protein>
<dbReference type="Proteomes" id="UP000499080">
    <property type="component" value="Unassembled WGS sequence"/>
</dbReference>
<evidence type="ECO:0000256" key="8">
    <source>
        <dbReference type="ARBA" id="ARBA00022801"/>
    </source>
</evidence>
<feature type="domain" description="Integrase catalytic" evidence="16">
    <location>
        <begin position="203"/>
        <end position="314"/>
    </location>
</feature>
<keyword evidence="15" id="KW-0233">DNA recombination</keyword>
<dbReference type="AlphaFoldDB" id="A0A4Y2Q9Y9"/>
<dbReference type="GO" id="GO:0003676">
    <property type="term" value="F:nucleic acid binding"/>
    <property type="evidence" value="ECO:0007669"/>
    <property type="project" value="InterPro"/>
</dbReference>
<keyword evidence="4" id="KW-0540">Nuclease</keyword>
<dbReference type="SUPFAM" id="SSF53098">
    <property type="entry name" value="Ribonuclease H-like"/>
    <property type="match status" value="1"/>
</dbReference>
<comment type="function">
    <text evidence="1">The aspartyl protease (PR) mediates the proteolytic cleavages of the Gag and Gag-Pol polyproteins after assembly of the VLP.</text>
</comment>
<proteinExistence type="predicted"/>
<evidence type="ECO:0000256" key="7">
    <source>
        <dbReference type="ARBA" id="ARBA00022759"/>
    </source>
</evidence>
<dbReference type="Pfam" id="PF22936">
    <property type="entry name" value="Pol_BBD"/>
    <property type="match status" value="1"/>
</dbReference>
<organism evidence="17 18">
    <name type="scientific">Araneus ventricosus</name>
    <name type="common">Orbweaver spider</name>
    <name type="synonym">Epeira ventricosa</name>
    <dbReference type="NCBI Taxonomy" id="182803"/>
    <lineage>
        <taxon>Eukaryota</taxon>
        <taxon>Metazoa</taxon>
        <taxon>Ecdysozoa</taxon>
        <taxon>Arthropoda</taxon>
        <taxon>Chelicerata</taxon>
        <taxon>Arachnida</taxon>
        <taxon>Araneae</taxon>
        <taxon>Araneomorphae</taxon>
        <taxon>Entelegynae</taxon>
        <taxon>Araneoidea</taxon>
        <taxon>Araneidae</taxon>
        <taxon>Araneus</taxon>
    </lineage>
</organism>
<dbReference type="GO" id="GO:0003887">
    <property type="term" value="F:DNA-directed DNA polymerase activity"/>
    <property type="evidence" value="ECO:0007669"/>
    <property type="project" value="UniProtKB-KW"/>
</dbReference>
<dbReference type="PANTHER" id="PTHR42648:SF11">
    <property type="entry name" value="TRANSPOSON TY4-P GAG-POL POLYPROTEIN"/>
    <property type="match status" value="1"/>
</dbReference>